<gene>
    <name evidence="2" type="ORF">Dac01nite_07000</name>
</gene>
<proteinExistence type="predicted"/>
<evidence type="ECO:0000313" key="3">
    <source>
        <dbReference type="Proteomes" id="UP000652354"/>
    </source>
</evidence>
<protein>
    <recommendedName>
        <fullName evidence="1">Bacterial SCP orthologue domain-containing protein</fullName>
    </recommendedName>
</protein>
<dbReference type="EMBL" id="BONR01000001">
    <property type="protein sequence ID" value="GIG53948.1"/>
    <property type="molecule type" value="Genomic_DNA"/>
</dbReference>
<dbReference type="RefSeq" id="WP_203653389.1">
    <property type="nucleotide sequence ID" value="NZ_BONR01000001.1"/>
</dbReference>
<keyword evidence="3" id="KW-1185">Reference proteome</keyword>
<dbReference type="InterPro" id="IPR041629">
    <property type="entry name" value="SCP_3"/>
</dbReference>
<comment type="caution">
    <text evidence="2">The sequence shown here is derived from an EMBL/GenBank/DDBJ whole genome shotgun (WGS) entry which is preliminary data.</text>
</comment>
<dbReference type="Pfam" id="PF17844">
    <property type="entry name" value="SCP_3"/>
    <property type="match status" value="1"/>
</dbReference>
<organism evidence="2 3">
    <name type="scientific">Demequina activiva</name>
    <dbReference type="NCBI Taxonomy" id="1582364"/>
    <lineage>
        <taxon>Bacteria</taxon>
        <taxon>Bacillati</taxon>
        <taxon>Actinomycetota</taxon>
        <taxon>Actinomycetes</taxon>
        <taxon>Micrococcales</taxon>
        <taxon>Demequinaceae</taxon>
        <taxon>Demequina</taxon>
    </lineage>
</organism>
<dbReference type="Proteomes" id="UP000652354">
    <property type="component" value="Unassembled WGS sequence"/>
</dbReference>
<sequence length="148" mass="15441">MTAAKSPRRRIDPAAGRAALRNWRASTREADLHQPGVAIAQDAAPTVDRATLATAVRFSLEELASRAPGGALEVRVPPFGATQCIEGPSHRRGTPPAVVEMSAVVWLGLVTGRVAWADAVAAGEVDASGERSDLSAHLPFTDQVDAGL</sequence>
<dbReference type="Gene3D" id="3.30.1050.40">
    <property type="match status" value="1"/>
</dbReference>
<evidence type="ECO:0000313" key="2">
    <source>
        <dbReference type="EMBL" id="GIG53948.1"/>
    </source>
</evidence>
<name>A0A919Q3U0_9MICO</name>
<feature type="domain" description="Bacterial SCP orthologue" evidence="1">
    <location>
        <begin position="48"/>
        <end position="139"/>
    </location>
</feature>
<accession>A0A919Q3U0</accession>
<reference evidence="2" key="1">
    <citation type="submission" date="2021-01" db="EMBL/GenBank/DDBJ databases">
        <title>Whole genome shotgun sequence of Demequina activiva NBRC 110675.</title>
        <authorList>
            <person name="Komaki H."/>
            <person name="Tamura T."/>
        </authorList>
    </citation>
    <scope>NUCLEOTIDE SEQUENCE</scope>
    <source>
        <strain evidence="2">NBRC 110675</strain>
    </source>
</reference>
<dbReference type="AlphaFoldDB" id="A0A919Q3U0"/>
<evidence type="ECO:0000259" key="1">
    <source>
        <dbReference type="Pfam" id="PF17844"/>
    </source>
</evidence>